<dbReference type="InterPro" id="IPR050707">
    <property type="entry name" value="HTH_MetabolicPath_Reg"/>
</dbReference>
<dbReference type="InterPro" id="IPR036388">
    <property type="entry name" value="WH-like_DNA-bd_sf"/>
</dbReference>
<dbReference type="Pfam" id="PF01614">
    <property type="entry name" value="IclR_C"/>
    <property type="match status" value="1"/>
</dbReference>
<dbReference type="SMART" id="SM00346">
    <property type="entry name" value="HTH_ICLR"/>
    <property type="match status" value="1"/>
</dbReference>
<proteinExistence type="predicted"/>
<dbReference type="GeneID" id="73290720"/>
<dbReference type="Gene3D" id="1.10.10.10">
    <property type="entry name" value="Winged helix-like DNA-binding domain superfamily/Winged helix DNA-binding domain"/>
    <property type="match status" value="1"/>
</dbReference>
<dbReference type="InterPro" id="IPR036390">
    <property type="entry name" value="WH_DNA-bd_sf"/>
</dbReference>
<dbReference type="InterPro" id="IPR005471">
    <property type="entry name" value="Tscrpt_reg_IclR_N"/>
</dbReference>
<evidence type="ECO:0000259" key="5">
    <source>
        <dbReference type="PROSITE" id="PS51078"/>
    </source>
</evidence>
<dbReference type="SUPFAM" id="SSF46785">
    <property type="entry name" value="Winged helix' DNA-binding domain"/>
    <property type="match status" value="1"/>
</dbReference>
<evidence type="ECO:0000256" key="3">
    <source>
        <dbReference type="ARBA" id="ARBA00023163"/>
    </source>
</evidence>
<dbReference type="PANTHER" id="PTHR30136">
    <property type="entry name" value="HELIX-TURN-HELIX TRANSCRIPTIONAL REGULATOR, ICLR FAMILY"/>
    <property type="match status" value="1"/>
</dbReference>
<dbReference type="EMBL" id="CP100355">
    <property type="protein sequence ID" value="UTF52453.1"/>
    <property type="molecule type" value="Genomic_DNA"/>
</dbReference>
<dbReference type="Pfam" id="PF09339">
    <property type="entry name" value="HTH_IclR"/>
    <property type="match status" value="1"/>
</dbReference>
<evidence type="ECO:0000313" key="6">
    <source>
        <dbReference type="EMBL" id="UTF52453.1"/>
    </source>
</evidence>
<organism evidence="6 7">
    <name type="scientific">Natronosalvus rutilus</name>
    <dbReference type="NCBI Taxonomy" id="2953753"/>
    <lineage>
        <taxon>Archaea</taxon>
        <taxon>Methanobacteriati</taxon>
        <taxon>Methanobacteriota</taxon>
        <taxon>Stenosarchaea group</taxon>
        <taxon>Halobacteria</taxon>
        <taxon>Halobacteriales</taxon>
        <taxon>Natrialbaceae</taxon>
        <taxon>Natronosalvus</taxon>
    </lineage>
</organism>
<name>A0A9E7SVN3_9EURY</name>
<feature type="domain" description="IclR-ED" evidence="5">
    <location>
        <begin position="72"/>
        <end position="255"/>
    </location>
</feature>
<keyword evidence="2" id="KW-0238">DNA-binding</keyword>
<dbReference type="InterPro" id="IPR014757">
    <property type="entry name" value="Tscrpt_reg_IclR_C"/>
</dbReference>
<keyword evidence="3" id="KW-0804">Transcription</keyword>
<reference evidence="6" key="1">
    <citation type="submission" date="2022-06" db="EMBL/GenBank/DDBJ databases">
        <title>Diverse halophilic archaea isolated from saline environments.</title>
        <authorList>
            <person name="Cui H.-L."/>
        </authorList>
    </citation>
    <scope>NUCLEOTIDE SEQUENCE</scope>
    <source>
        <strain evidence="6">WLHS1</strain>
    </source>
</reference>
<sequence length="256" mass="28283">MNQEALPSSGRVQATHLSLEILDEIRHRDGAGVTELATHFDRSKSTIHSHLRTLAGEGYLVNEDGFYTVGLRALQLGGHARVKHPLYRMAKDEVDELARETGETAKIVVEEGGKGVYLYQARSKQAVTTDSHVGTHVFLHSTAVGKAILAYMDESEREAILDEYGLPRVTPNTVTDRGALTARLEDIRERGFAFDDGERIEGLRCVAAPIKSDEEVLGSISVSGPKKRIDEETFRSTLPELVRDTARVIEINVIYS</sequence>
<evidence type="ECO:0000256" key="2">
    <source>
        <dbReference type="ARBA" id="ARBA00023125"/>
    </source>
</evidence>
<dbReference type="KEGG" id="sawl:NGM29_11700"/>
<feature type="domain" description="HTH iclR-type" evidence="4">
    <location>
        <begin position="12"/>
        <end position="71"/>
    </location>
</feature>
<dbReference type="PANTHER" id="PTHR30136:SF35">
    <property type="entry name" value="HTH-TYPE TRANSCRIPTIONAL REGULATOR RV1719"/>
    <property type="match status" value="1"/>
</dbReference>
<dbReference type="PROSITE" id="PS51077">
    <property type="entry name" value="HTH_ICLR"/>
    <property type="match status" value="1"/>
</dbReference>
<keyword evidence="7" id="KW-1185">Reference proteome</keyword>
<dbReference type="AlphaFoldDB" id="A0A9E7SVN3"/>
<dbReference type="Proteomes" id="UP001056855">
    <property type="component" value="Chromosome"/>
</dbReference>
<dbReference type="Gene3D" id="3.30.450.40">
    <property type="match status" value="1"/>
</dbReference>
<evidence type="ECO:0000313" key="7">
    <source>
        <dbReference type="Proteomes" id="UP001056855"/>
    </source>
</evidence>
<dbReference type="RefSeq" id="WP_254156383.1">
    <property type="nucleotide sequence ID" value="NZ_CP100355.1"/>
</dbReference>
<keyword evidence="1" id="KW-0805">Transcription regulation</keyword>
<dbReference type="GO" id="GO:0003700">
    <property type="term" value="F:DNA-binding transcription factor activity"/>
    <property type="evidence" value="ECO:0007669"/>
    <property type="project" value="TreeGrafter"/>
</dbReference>
<accession>A0A9E7SVN3</accession>
<dbReference type="PROSITE" id="PS51078">
    <property type="entry name" value="ICLR_ED"/>
    <property type="match status" value="1"/>
</dbReference>
<gene>
    <name evidence="6" type="ORF">NGM29_11700</name>
</gene>
<protein>
    <submittedName>
        <fullName evidence="6">IclR family transcriptional regulator</fullName>
    </submittedName>
</protein>
<dbReference type="SUPFAM" id="SSF55781">
    <property type="entry name" value="GAF domain-like"/>
    <property type="match status" value="1"/>
</dbReference>
<evidence type="ECO:0000256" key="1">
    <source>
        <dbReference type="ARBA" id="ARBA00023015"/>
    </source>
</evidence>
<evidence type="ECO:0000259" key="4">
    <source>
        <dbReference type="PROSITE" id="PS51077"/>
    </source>
</evidence>
<dbReference type="GO" id="GO:0045892">
    <property type="term" value="P:negative regulation of DNA-templated transcription"/>
    <property type="evidence" value="ECO:0007669"/>
    <property type="project" value="TreeGrafter"/>
</dbReference>
<dbReference type="GO" id="GO:0003677">
    <property type="term" value="F:DNA binding"/>
    <property type="evidence" value="ECO:0007669"/>
    <property type="project" value="UniProtKB-KW"/>
</dbReference>
<dbReference type="InterPro" id="IPR029016">
    <property type="entry name" value="GAF-like_dom_sf"/>
</dbReference>